<accession>A0A067PHG1</accession>
<organism evidence="2 3">
    <name type="scientific">Jaapia argillacea MUCL 33604</name>
    <dbReference type="NCBI Taxonomy" id="933084"/>
    <lineage>
        <taxon>Eukaryota</taxon>
        <taxon>Fungi</taxon>
        <taxon>Dikarya</taxon>
        <taxon>Basidiomycota</taxon>
        <taxon>Agaricomycotina</taxon>
        <taxon>Agaricomycetes</taxon>
        <taxon>Agaricomycetidae</taxon>
        <taxon>Jaapiales</taxon>
        <taxon>Jaapiaceae</taxon>
        <taxon>Jaapia</taxon>
    </lineage>
</organism>
<sequence>MPTIGPLKDLPDLKGKVIIVTGGNTGIGFATVQHLARLGAKVYLAARNEGRATAATSRLQAEGLGPGNGEVLWLKLDLSDPRVAKQGAEDFMKSEGRLDVLVNNAAVAIVPLAKSQDGITDSMMVNHIGPFVFTQTLLPLLIQTASQPGADVRIVNLTAAGHLMIKGDIHFLTLDDLNKDFEDTFFPRMSRYAYSKLANVLFTRELQKRVDATGAPIIVTSVHPGFIGTESHINIWKSFHMGWFPNLLGTPPSEGAYNSVFAAVSPVVRSKPAEFRGAYLMPVGKISNPSKLAQSDELAKELWDTTERVLKHLGV</sequence>
<evidence type="ECO:0000256" key="1">
    <source>
        <dbReference type="ARBA" id="ARBA00023002"/>
    </source>
</evidence>
<protein>
    <recommendedName>
        <fullName evidence="4">NAD-P-binding protein</fullName>
    </recommendedName>
</protein>
<evidence type="ECO:0000313" key="2">
    <source>
        <dbReference type="EMBL" id="KDQ54353.1"/>
    </source>
</evidence>
<dbReference type="EMBL" id="KL197729">
    <property type="protein sequence ID" value="KDQ54353.1"/>
    <property type="molecule type" value="Genomic_DNA"/>
</dbReference>
<dbReference type="GO" id="GO:0016491">
    <property type="term" value="F:oxidoreductase activity"/>
    <property type="evidence" value="ECO:0007669"/>
    <property type="project" value="UniProtKB-KW"/>
</dbReference>
<dbReference type="AlphaFoldDB" id="A0A067PHG1"/>
<keyword evidence="1" id="KW-0560">Oxidoreductase</keyword>
<dbReference type="Proteomes" id="UP000027265">
    <property type="component" value="Unassembled WGS sequence"/>
</dbReference>
<keyword evidence="3" id="KW-1185">Reference proteome</keyword>
<dbReference type="InterPro" id="IPR036291">
    <property type="entry name" value="NAD(P)-bd_dom_sf"/>
</dbReference>
<dbReference type="SUPFAM" id="SSF51735">
    <property type="entry name" value="NAD(P)-binding Rossmann-fold domains"/>
    <property type="match status" value="1"/>
</dbReference>
<evidence type="ECO:0008006" key="4">
    <source>
        <dbReference type="Google" id="ProtNLM"/>
    </source>
</evidence>
<dbReference type="PANTHER" id="PTHR43157">
    <property type="entry name" value="PHOSPHATIDYLINOSITOL-GLYCAN BIOSYNTHESIS CLASS F PROTEIN-RELATED"/>
    <property type="match status" value="1"/>
</dbReference>
<evidence type="ECO:0000313" key="3">
    <source>
        <dbReference type="Proteomes" id="UP000027265"/>
    </source>
</evidence>
<name>A0A067PHG1_9AGAM</name>
<dbReference type="HOGENOM" id="CLU_010194_44_6_1"/>
<reference evidence="3" key="1">
    <citation type="journal article" date="2014" name="Proc. Natl. Acad. Sci. U.S.A.">
        <title>Extensive sampling of basidiomycete genomes demonstrates inadequacy of the white-rot/brown-rot paradigm for wood decay fungi.</title>
        <authorList>
            <person name="Riley R."/>
            <person name="Salamov A.A."/>
            <person name="Brown D.W."/>
            <person name="Nagy L.G."/>
            <person name="Floudas D."/>
            <person name="Held B.W."/>
            <person name="Levasseur A."/>
            <person name="Lombard V."/>
            <person name="Morin E."/>
            <person name="Otillar R."/>
            <person name="Lindquist E.A."/>
            <person name="Sun H."/>
            <person name="LaButti K.M."/>
            <person name="Schmutz J."/>
            <person name="Jabbour D."/>
            <person name="Luo H."/>
            <person name="Baker S.E."/>
            <person name="Pisabarro A.G."/>
            <person name="Walton J.D."/>
            <person name="Blanchette R.A."/>
            <person name="Henrissat B."/>
            <person name="Martin F."/>
            <person name="Cullen D."/>
            <person name="Hibbett D.S."/>
            <person name="Grigoriev I.V."/>
        </authorList>
    </citation>
    <scope>NUCLEOTIDE SEQUENCE [LARGE SCALE GENOMIC DNA]</scope>
    <source>
        <strain evidence="3">MUCL 33604</strain>
    </source>
</reference>
<gene>
    <name evidence="2" type="ORF">JAAARDRAFT_209454</name>
</gene>
<dbReference type="STRING" id="933084.A0A067PHG1"/>
<proteinExistence type="predicted"/>
<dbReference type="Pfam" id="PF00106">
    <property type="entry name" value="adh_short"/>
    <property type="match status" value="1"/>
</dbReference>
<dbReference type="OrthoDB" id="191139at2759"/>
<dbReference type="PANTHER" id="PTHR43157:SF31">
    <property type="entry name" value="PHOSPHATIDYLINOSITOL-GLYCAN BIOSYNTHESIS CLASS F PROTEIN"/>
    <property type="match status" value="1"/>
</dbReference>
<dbReference type="PRINTS" id="PR00081">
    <property type="entry name" value="GDHRDH"/>
</dbReference>
<dbReference type="Gene3D" id="3.40.50.720">
    <property type="entry name" value="NAD(P)-binding Rossmann-like Domain"/>
    <property type="match status" value="1"/>
</dbReference>
<dbReference type="InParanoid" id="A0A067PHG1"/>
<dbReference type="InterPro" id="IPR002347">
    <property type="entry name" value="SDR_fam"/>
</dbReference>